<keyword evidence="9" id="KW-1185">Reference proteome</keyword>
<dbReference type="Gene3D" id="2.150.10.10">
    <property type="entry name" value="Serralysin-like metalloprotease, C-terminal"/>
    <property type="match status" value="3"/>
</dbReference>
<feature type="domain" description="Peptidase M10 serralysin C-terminal" evidence="7">
    <location>
        <begin position="1257"/>
        <end position="1304"/>
    </location>
</feature>
<dbReference type="GO" id="GO:0016810">
    <property type="term" value="F:hydrolase activity, acting on carbon-nitrogen (but not peptide) bonds"/>
    <property type="evidence" value="ECO:0007669"/>
    <property type="project" value="InterPro"/>
</dbReference>
<reference evidence="9" key="1">
    <citation type="journal article" date="2013" name="Proc. Natl. Acad. Sci. U.S.A.">
        <title>Improving the coverage of the cyanobacterial phylum using diversity-driven genome sequencing.</title>
        <authorList>
            <person name="Shih P.M."/>
            <person name="Wu D."/>
            <person name="Latifi A."/>
            <person name="Axen S.D."/>
            <person name="Fewer D.P."/>
            <person name="Talla E."/>
            <person name="Calteau A."/>
            <person name="Cai F."/>
            <person name="Tandeau de Marsac N."/>
            <person name="Rippka R."/>
            <person name="Herdman M."/>
            <person name="Sivonen K."/>
            <person name="Coursin T."/>
            <person name="Laurent T."/>
            <person name="Goodwin L."/>
            <person name="Nolan M."/>
            <person name="Davenport K.W."/>
            <person name="Han C.S."/>
            <person name="Rubin E.M."/>
            <person name="Eisen J.A."/>
            <person name="Woyke T."/>
            <person name="Gugger M."/>
            <person name="Kerfeld C.A."/>
        </authorList>
    </citation>
    <scope>NUCLEOTIDE SEQUENCE [LARGE SCALE GENOMIC DNA]</scope>
    <source>
        <strain evidence="9">ATCC 29371 / PCC 7437</strain>
    </source>
</reference>
<evidence type="ECO:0000256" key="4">
    <source>
        <dbReference type="ARBA" id="ARBA00022737"/>
    </source>
</evidence>
<keyword evidence="4" id="KW-0677">Repeat</keyword>
<organism evidence="8 9">
    <name type="scientific">Stanieria cyanosphaera (strain ATCC 29371 / PCC 7437)</name>
    <dbReference type="NCBI Taxonomy" id="111780"/>
    <lineage>
        <taxon>Bacteria</taxon>
        <taxon>Bacillati</taxon>
        <taxon>Cyanobacteriota</taxon>
        <taxon>Cyanophyceae</taxon>
        <taxon>Pleurocapsales</taxon>
        <taxon>Dermocarpellaceae</taxon>
        <taxon>Stanieria</taxon>
    </lineage>
</organism>
<dbReference type="SUPFAM" id="SSF51120">
    <property type="entry name" value="beta-Roll"/>
    <property type="match status" value="3"/>
</dbReference>
<comment type="cofactor">
    <cofactor evidence="1">
        <name>Ca(2+)</name>
        <dbReference type="ChEBI" id="CHEBI:29108"/>
    </cofactor>
</comment>
<evidence type="ECO:0000313" key="8">
    <source>
        <dbReference type="EMBL" id="AFZ35700.1"/>
    </source>
</evidence>
<dbReference type="InterPro" id="IPR011049">
    <property type="entry name" value="Serralysin-like_metalloprot_C"/>
</dbReference>
<dbReference type="Pfam" id="PF01522">
    <property type="entry name" value="Polysacc_deac_1"/>
    <property type="match status" value="1"/>
</dbReference>
<dbReference type="OrthoDB" id="427753at2"/>
<dbReference type="Pfam" id="PF00353">
    <property type="entry name" value="HemolysinCabind"/>
    <property type="match status" value="2"/>
</dbReference>
<dbReference type="GO" id="GO:0005615">
    <property type="term" value="C:extracellular space"/>
    <property type="evidence" value="ECO:0007669"/>
    <property type="project" value="InterPro"/>
</dbReference>
<dbReference type="SUPFAM" id="SSF52317">
    <property type="entry name" value="Class I glutamine amidotransferase-like"/>
    <property type="match status" value="1"/>
</dbReference>
<proteinExistence type="predicted"/>
<evidence type="ECO:0000256" key="1">
    <source>
        <dbReference type="ARBA" id="ARBA00001913"/>
    </source>
</evidence>
<dbReference type="SUPFAM" id="SSF88713">
    <property type="entry name" value="Glycoside hydrolase/deacetylase"/>
    <property type="match status" value="1"/>
</dbReference>
<protein>
    <submittedName>
        <fullName evidence="8">Polysaccharide deacetylase</fullName>
    </submittedName>
</protein>
<feature type="domain" description="DUF642" evidence="6">
    <location>
        <begin position="1108"/>
        <end position="1228"/>
    </location>
</feature>
<evidence type="ECO:0000256" key="3">
    <source>
        <dbReference type="ARBA" id="ARBA00022525"/>
    </source>
</evidence>
<dbReference type="Proteomes" id="UP000010473">
    <property type="component" value="Chromosome"/>
</dbReference>
<feature type="domain" description="DUF642" evidence="6">
    <location>
        <begin position="911"/>
        <end position="1031"/>
    </location>
</feature>
<dbReference type="PRINTS" id="PR00313">
    <property type="entry name" value="CABNDNGRPT"/>
</dbReference>
<dbReference type="InterPro" id="IPR011330">
    <property type="entry name" value="Glyco_hydro/deAcase_b/a-brl"/>
</dbReference>
<dbReference type="Gene3D" id="3.40.50.880">
    <property type="match status" value="1"/>
</dbReference>
<dbReference type="eggNOG" id="COG2931">
    <property type="taxonomic scope" value="Bacteria"/>
</dbReference>
<dbReference type="RefSeq" id="WP_015193368.1">
    <property type="nucleotide sequence ID" value="NC_019748.1"/>
</dbReference>
<dbReference type="PANTHER" id="PTHR38340:SF1">
    <property type="entry name" value="S-LAYER PROTEIN"/>
    <property type="match status" value="1"/>
</dbReference>
<dbReference type="Pfam" id="PF04862">
    <property type="entry name" value="DUF642"/>
    <property type="match status" value="2"/>
</dbReference>
<keyword evidence="3" id="KW-0964">Secreted</keyword>
<dbReference type="InterPro" id="IPR050557">
    <property type="entry name" value="RTX_toxin/Mannuronan_C5-epim"/>
</dbReference>
<feature type="domain" description="NodB homology" evidence="5">
    <location>
        <begin position="451"/>
        <end position="565"/>
    </location>
</feature>
<gene>
    <name evidence="8" type="ordered locus">Sta7437_2151</name>
</gene>
<evidence type="ECO:0000259" key="6">
    <source>
        <dbReference type="Pfam" id="PF04862"/>
    </source>
</evidence>
<name>K9XSW6_STAC7</name>
<dbReference type="PANTHER" id="PTHR38340">
    <property type="entry name" value="S-LAYER PROTEIN"/>
    <property type="match status" value="1"/>
</dbReference>
<evidence type="ECO:0000259" key="5">
    <source>
        <dbReference type="Pfam" id="PF01522"/>
    </source>
</evidence>
<dbReference type="InterPro" id="IPR029062">
    <property type="entry name" value="Class_I_gatase-like"/>
</dbReference>
<evidence type="ECO:0000259" key="7">
    <source>
        <dbReference type="Pfam" id="PF08548"/>
    </source>
</evidence>
<dbReference type="GO" id="GO:0005509">
    <property type="term" value="F:calcium ion binding"/>
    <property type="evidence" value="ECO:0007669"/>
    <property type="project" value="InterPro"/>
</dbReference>
<dbReference type="GO" id="GO:0005975">
    <property type="term" value="P:carbohydrate metabolic process"/>
    <property type="evidence" value="ECO:0007669"/>
    <property type="project" value="InterPro"/>
</dbReference>
<dbReference type="PROSITE" id="PS00330">
    <property type="entry name" value="HEMOLYSIN_CALCIUM"/>
    <property type="match status" value="3"/>
</dbReference>
<dbReference type="eggNOG" id="COG0726">
    <property type="taxonomic scope" value="Bacteria"/>
</dbReference>
<dbReference type="InterPro" id="IPR018511">
    <property type="entry name" value="Hemolysin-typ_Ca-bd_CS"/>
</dbReference>
<accession>K9XSW6</accession>
<evidence type="ECO:0000256" key="2">
    <source>
        <dbReference type="ARBA" id="ARBA00004613"/>
    </source>
</evidence>
<evidence type="ECO:0000313" key="9">
    <source>
        <dbReference type="Proteomes" id="UP000010473"/>
    </source>
</evidence>
<dbReference type="STRING" id="111780.Sta7437_2151"/>
<dbReference type="InterPro" id="IPR002509">
    <property type="entry name" value="NODB_dom"/>
</dbReference>
<dbReference type="KEGG" id="scs:Sta7437_2151"/>
<dbReference type="InterPro" id="IPR013858">
    <property type="entry name" value="Peptidase_M10B_C"/>
</dbReference>
<sequence length="1359" mass="148610">MSNFNILNSLEAELKTTYGNITLDGNLADWTNNERLDFLPGSGQPGYEVYGKLVGDTYVFAIKSDSNAIAAGTTIWLNTDQNSNTGYQIFGFAGGAEYNINFFSDNLPYLYTGAAGENFVTGALNYAFDSTKQIIEFAVPLSLINDTTPGIDVVIDVNNQVFLPGNYSTQKYTIAVGDALPPRTDFSKKVGIVFSQTTADQFFGLPDIEVNLTAYSQLFMSVQEEVMMAGIPFDLLTEEDLKDINKLANYDTLIFPSIRNVKQSDLQAIQDTLTDAVYQYKIGIIAAGDFMTNDETGAVHAGDPYYRMKTLLGVRPTAFGTGSVALTAQNTTHPVMQGYNSGETIRQYQNPIGFAAYESFDPNYPAQVLVNQNVNGQTYNAVVTTQTGGRNVHFATTSYLGDNNLAWQALRWSTFDNQPSVSLSLTRNNSLFLSRNDMDQSQEASNVNPLDGSPGIYDKLLPILNQWKTDFNFVGSYYINIGNSPETLQYTDWAISRPYYQALLAAGNEIGTHSYTHFEEYAGYNPSNNTNFATPAQLEFEFNQSKQVIEKQLGIKVTGTALPGAPEKLPTALEIAQYFDYISGGYSSVGAGFPSAFGFLKPGQESVYFAPNLWFDFTLIGFGIPVPDGNGGFVPQPLTAEQAQAEWLRQYQEVINHANKPIVLMPWHDYGPTNWENNGYNQEMFTALIREAYNSGAEFVTLADASQRIKAFEQSKLFVESSGDTITAEVIASNVGNFGLDINSDRIIKSVDNWYAYDDKTVFLPANGGKFTINLGVTQDNVTRIVNLPMRARLQTLNGNGTDLEYTFFGEGQVDLKVAKPNQVSVIGADSLSVNGSTVQMLFATINQHNARILAATTGDDLIEGAVGQDLLIGGAGNDILYGDHKNPFTTVFVTDFEEAPNISSGFVNAPLDGWNSTDGRIEYWSGNSAEGVNHIELNEDPLNFYPDARQIYRDITTEAGKFYELTFQYAPRNGFNAAVNAISVKLGGNTLLNVAEDGSKNSNLVWKTYTVNFIGDGTTKRLEFLSTGTPVNYGRGGHLDDLKLLAYNKNPNLGGNDTLIGGLGNDILDGGAGNDILYGDHKNPFTTVFVTDFEEAPNISSGFVNAPLDGWNSTDGRIEYWSGNSAEGVNHIELNEDPLNFYPDARQIYRDITTEAGKFYELTFQYAPRNGFNAAVNAIAVKLGGNTLLNVAEDSSKNSNLVWKTYTVNFIGDGTTKRLEFLSTGTPVNYGRGGRLDDLKLLAYQQDPTVGGNDTLIGGRGSDTLIGGRGNDTFVFVKNNSLLPGELDIIKDFEVGKDKIQFQGWGIVNASSWFSGMLAQGLITNTVDGTLLTSNDGGQIMFEDLNISKLSSSDFSFT</sequence>
<dbReference type="Gene3D" id="3.20.20.370">
    <property type="entry name" value="Glycoside hydrolase/deacetylase"/>
    <property type="match status" value="1"/>
</dbReference>
<dbReference type="HOGENOM" id="CLU_004871_0_0_3"/>
<dbReference type="EMBL" id="CP003653">
    <property type="protein sequence ID" value="AFZ35700.1"/>
    <property type="molecule type" value="Genomic_DNA"/>
</dbReference>
<comment type="subcellular location">
    <subcellularLocation>
        <location evidence="2">Secreted</location>
    </subcellularLocation>
</comment>
<dbReference type="InterPro" id="IPR006946">
    <property type="entry name" value="DGR2-like_dom"/>
</dbReference>
<dbReference type="InterPro" id="IPR001343">
    <property type="entry name" value="Hemolysn_Ca-bd"/>
</dbReference>
<dbReference type="PATRIC" id="fig|111780.3.peg.2242"/>
<dbReference type="Pfam" id="PF08548">
    <property type="entry name" value="Peptidase_M10_C"/>
    <property type="match status" value="1"/>
</dbReference>